<evidence type="ECO:0000313" key="7">
    <source>
        <dbReference type="Proteomes" id="UP000054270"/>
    </source>
</evidence>
<comment type="subcellular location">
    <subcellularLocation>
        <location evidence="1">Nucleus</location>
    </subcellularLocation>
</comment>
<dbReference type="GO" id="GO:0005634">
    <property type="term" value="C:nucleus"/>
    <property type="evidence" value="ECO:0007669"/>
    <property type="project" value="UniProtKB-SubCell"/>
</dbReference>
<reference evidence="7" key="1">
    <citation type="submission" date="2014-04" db="EMBL/GenBank/DDBJ databases">
        <title>Evolutionary Origins and Diversification of the Mycorrhizal Mutualists.</title>
        <authorList>
            <consortium name="DOE Joint Genome Institute"/>
            <consortium name="Mycorrhizal Genomics Consortium"/>
            <person name="Kohler A."/>
            <person name="Kuo A."/>
            <person name="Nagy L.G."/>
            <person name="Floudas D."/>
            <person name="Copeland A."/>
            <person name="Barry K.W."/>
            <person name="Cichocki N."/>
            <person name="Veneault-Fourrey C."/>
            <person name="LaButti K."/>
            <person name="Lindquist E.A."/>
            <person name="Lipzen A."/>
            <person name="Lundell T."/>
            <person name="Morin E."/>
            <person name="Murat C."/>
            <person name="Riley R."/>
            <person name="Ohm R."/>
            <person name="Sun H."/>
            <person name="Tunlid A."/>
            <person name="Henrissat B."/>
            <person name="Grigoriev I.V."/>
            <person name="Hibbett D.S."/>
            <person name="Martin F."/>
        </authorList>
    </citation>
    <scope>NUCLEOTIDE SEQUENCE [LARGE SCALE GENOMIC DNA]</scope>
    <source>
        <strain evidence="7">FD-334 SS-4</strain>
    </source>
</reference>
<dbReference type="PANTHER" id="PTHR46481:SF10">
    <property type="entry name" value="ZINC FINGER BED DOMAIN-CONTAINING PROTEIN 39"/>
    <property type="match status" value="1"/>
</dbReference>
<dbReference type="GO" id="GO:0008270">
    <property type="term" value="F:zinc ion binding"/>
    <property type="evidence" value="ECO:0007669"/>
    <property type="project" value="UniProtKB-KW"/>
</dbReference>
<evidence type="ECO:0000313" key="6">
    <source>
        <dbReference type="EMBL" id="KJA13056.1"/>
    </source>
</evidence>
<dbReference type="AlphaFoldDB" id="A0A0D2N8L5"/>
<accession>A0A0D2N8L5</accession>
<dbReference type="SUPFAM" id="SSF53098">
    <property type="entry name" value="Ribonuclease H-like"/>
    <property type="match status" value="1"/>
</dbReference>
<evidence type="ECO:0000256" key="1">
    <source>
        <dbReference type="ARBA" id="ARBA00004123"/>
    </source>
</evidence>
<dbReference type="InterPro" id="IPR052035">
    <property type="entry name" value="ZnF_BED_domain_contain"/>
</dbReference>
<dbReference type="Proteomes" id="UP000054270">
    <property type="component" value="Unassembled WGS sequence"/>
</dbReference>
<evidence type="ECO:0000256" key="5">
    <source>
        <dbReference type="ARBA" id="ARBA00023242"/>
    </source>
</evidence>
<feature type="non-terminal residue" evidence="6">
    <location>
        <position position="1"/>
    </location>
</feature>
<keyword evidence="3" id="KW-0863">Zinc-finger</keyword>
<protein>
    <recommendedName>
        <fullName evidence="8">DUF659 domain-containing protein</fullName>
    </recommendedName>
</protein>
<evidence type="ECO:0008006" key="8">
    <source>
        <dbReference type="Google" id="ProtNLM"/>
    </source>
</evidence>
<evidence type="ECO:0000256" key="4">
    <source>
        <dbReference type="ARBA" id="ARBA00022833"/>
    </source>
</evidence>
<keyword evidence="7" id="KW-1185">Reference proteome</keyword>
<evidence type="ECO:0000256" key="3">
    <source>
        <dbReference type="ARBA" id="ARBA00022771"/>
    </source>
</evidence>
<dbReference type="EMBL" id="KN817795">
    <property type="protein sequence ID" value="KJA13056.1"/>
    <property type="molecule type" value="Genomic_DNA"/>
</dbReference>
<gene>
    <name evidence="6" type="ORF">HYPSUDRAFT_151999</name>
</gene>
<dbReference type="PANTHER" id="PTHR46481">
    <property type="entry name" value="ZINC FINGER BED DOMAIN-CONTAINING PROTEIN 4"/>
    <property type="match status" value="1"/>
</dbReference>
<keyword evidence="4" id="KW-0862">Zinc</keyword>
<keyword evidence="2" id="KW-0479">Metal-binding</keyword>
<dbReference type="InterPro" id="IPR012337">
    <property type="entry name" value="RNaseH-like_sf"/>
</dbReference>
<keyword evidence="5" id="KW-0539">Nucleus</keyword>
<proteinExistence type="predicted"/>
<dbReference type="OMA" id="WIETEIV"/>
<evidence type="ECO:0000256" key="2">
    <source>
        <dbReference type="ARBA" id="ARBA00022723"/>
    </source>
</evidence>
<dbReference type="OrthoDB" id="3250324at2759"/>
<name>A0A0D2N8L5_HYPSF</name>
<sequence length="95" mass="10788">LQNALGRISMTTDMWSDPNLSPFMAVTAHWIETEIVQTARGVQYHLKLRAELIGFHRVPGSHTGEHLAQALLYILDRLGITFKVIYSDSCSTRKY</sequence>
<organism evidence="6 7">
    <name type="scientific">Hypholoma sublateritium (strain FD-334 SS-4)</name>
    <dbReference type="NCBI Taxonomy" id="945553"/>
    <lineage>
        <taxon>Eukaryota</taxon>
        <taxon>Fungi</taxon>
        <taxon>Dikarya</taxon>
        <taxon>Basidiomycota</taxon>
        <taxon>Agaricomycotina</taxon>
        <taxon>Agaricomycetes</taxon>
        <taxon>Agaricomycetidae</taxon>
        <taxon>Agaricales</taxon>
        <taxon>Agaricineae</taxon>
        <taxon>Strophariaceae</taxon>
        <taxon>Hypholoma</taxon>
    </lineage>
</organism>